<dbReference type="InterPro" id="IPR036291">
    <property type="entry name" value="NAD(P)-bd_dom_sf"/>
</dbReference>
<evidence type="ECO:0000313" key="2">
    <source>
        <dbReference type="EMBL" id="TFK24921.1"/>
    </source>
</evidence>
<dbReference type="AlphaFoldDB" id="A0A5C3KW78"/>
<dbReference type="PANTHER" id="PTHR43157:SF31">
    <property type="entry name" value="PHOSPHATIDYLINOSITOL-GLYCAN BIOSYNTHESIS CLASS F PROTEIN"/>
    <property type="match status" value="1"/>
</dbReference>
<dbReference type="GO" id="GO:0016491">
    <property type="term" value="F:oxidoreductase activity"/>
    <property type="evidence" value="ECO:0007669"/>
    <property type="project" value="UniProtKB-KW"/>
</dbReference>
<evidence type="ECO:0000313" key="3">
    <source>
        <dbReference type="Proteomes" id="UP000307440"/>
    </source>
</evidence>
<dbReference type="PANTHER" id="PTHR43157">
    <property type="entry name" value="PHOSPHATIDYLINOSITOL-GLYCAN BIOSYNTHESIS CLASS F PROTEIN-RELATED"/>
    <property type="match status" value="1"/>
</dbReference>
<accession>A0A5C3KW78</accession>
<dbReference type="STRING" id="230819.A0A5C3KW78"/>
<reference evidence="2 3" key="1">
    <citation type="journal article" date="2019" name="Nat. Ecol. Evol.">
        <title>Megaphylogeny resolves global patterns of mushroom evolution.</title>
        <authorList>
            <person name="Varga T."/>
            <person name="Krizsan K."/>
            <person name="Foldi C."/>
            <person name="Dima B."/>
            <person name="Sanchez-Garcia M."/>
            <person name="Sanchez-Ramirez S."/>
            <person name="Szollosi G.J."/>
            <person name="Szarkandi J.G."/>
            <person name="Papp V."/>
            <person name="Albert L."/>
            <person name="Andreopoulos W."/>
            <person name="Angelini C."/>
            <person name="Antonin V."/>
            <person name="Barry K.W."/>
            <person name="Bougher N.L."/>
            <person name="Buchanan P."/>
            <person name="Buyck B."/>
            <person name="Bense V."/>
            <person name="Catcheside P."/>
            <person name="Chovatia M."/>
            <person name="Cooper J."/>
            <person name="Damon W."/>
            <person name="Desjardin D."/>
            <person name="Finy P."/>
            <person name="Geml J."/>
            <person name="Haridas S."/>
            <person name="Hughes K."/>
            <person name="Justo A."/>
            <person name="Karasinski D."/>
            <person name="Kautmanova I."/>
            <person name="Kiss B."/>
            <person name="Kocsube S."/>
            <person name="Kotiranta H."/>
            <person name="LaButti K.M."/>
            <person name="Lechner B.E."/>
            <person name="Liimatainen K."/>
            <person name="Lipzen A."/>
            <person name="Lukacs Z."/>
            <person name="Mihaltcheva S."/>
            <person name="Morgado L.N."/>
            <person name="Niskanen T."/>
            <person name="Noordeloos M.E."/>
            <person name="Ohm R.A."/>
            <person name="Ortiz-Santana B."/>
            <person name="Ovrebo C."/>
            <person name="Racz N."/>
            <person name="Riley R."/>
            <person name="Savchenko A."/>
            <person name="Shiryaev A."/>
            <person name="Soop K."/>
            <person name="Spirin V."/>
            <person name="Szebenyi C."/>
            <person name="Tomsovsky M."/>
            <person name="Tulloss R.E."/>
            <person name="Uehling J."/>
            <person name="Grigoriev I.V."/>
            <person name="Vagvolgyi C."/>
            <person name="Papp T."/>
            <person name="Martin F.M."/>
            <person name="Miettinen O."/>
            <person name="Hibbett D.S."/>
            <person name="Nagy L.G."/>
        </authorList>
    </citation>
    <scope>NUCLEOTIDE SEQUENCE [LARGE SCALE GENOMIC DNA]</scope>
    <source>
        <strain evidence="2 3">CBS 121175</strain>
    </source>
</reference>
<dbReference type="Gene3D" id="3.40.50.720">
    <property type="entry name" value="NAD(P)-binding Rossmann-like Domain"/>
    <property type="match status" value="1"/>
</dbReference>
<keyword evidence="1" id="KW-0560">Oxidoreductase</keyword>
<dbReference type="SUPFAM" id="SSF51735">
    <property type="entry name" value="NAD(P)-binding Rossmann-fold domains"/>
    <property type="match status" value="1"/>
</dbReference>
<dbReference type="EMBL" id="ML210192">
    <property type="protein sequence ID" value="TFK24921.1"/>
    <property type="molecule type" value="Genomic_DNA"/>
</dbReference>
<dbReference type="InterPro" id="IPR002347">
    <property type="entry name" value="SDR_fam"/>
</dbReference>
<protein>
    <submittedName>
        <fullName evidence="2">NAD(P)-binding protein</fullName>
    </submittedName>
</protein>
<dbReference type="OrthoDB" id="191139at2759"/>
<evidence type="ECO:0000256" key="1">
    <source>
        <dbReference type="ARBA" id="ARBA00023002"/>
    </source>
</evidence>
<dbReference type="Pfam" id="PF00106">
    <property type="entry name" value="adh_short"/>
    <property type="match status" value="1"/>
</dbReference>
<dbReference type="PRINTS" id="PR00081">
    <property type="entry name" value="GDHRDH"/>
</dbReference>
<dbReference type="CDD" id="cd05327">
    <property type="entry name" value="retinol-DH_like_SDR_c_like"/>
    <property type="match status" value="1"/>
</dbReference>
<proteinExistence type="predicted"/>
<organism evidence="2 3">
    <name type="scientific">Coprinopsis marcescibilis</name>
    <name type="common">Agaric fungus</name>
    <name type="synonym">Psathyrella marcescibilis</name>
    <dbReference type="NCBI Taxonomy" id="230819"/>
    <lineage>
        <taxon>Eukaryota</taxon>
        <taxon>Fungi</taxon>
        <taxon>Dikarya</taxon>
        <taxon>Basidiomycota</taxon>
        <taxon>Agaricomycotina</taxon>
        <taxon>Agaricomycetes</taxon>
        <taxon>Agaricomycetidae</taxon>
        <taxon>Agaricales</taxon>
        <taxon>Agaricineae</taxon>
        <taxon>Psathyrellaceae</taxon>
        <taxon>Coprinopsis</taxon>
    </lineage>
</organism>
<sequence>MFSVAQAFIDESYPPKSRFRVDDIPDLTGKVAIVTGSNTGVGKETAKALLNHNAKVYIAARNPDKAAEAIKDLKEQTGKEAIFLKLDLADLSSIKSSVEEFVSKEKELHILFNNAGVMHCPVPEVTAQGYDLQFGTNVLGHFYLTKLLIPILTATAKSTAEGKTRVINTSSLMSRLGNIDFNTLKDGPARRKKFSSTLYSQSKLGNVMLSNEIAKRYGEQGIISVACNPGNLDTDLWRHMPDLMQRVMRLMIHPLSQGALTQLWAGTTDDGLTMNGKYLAPWARIGNPNPLALDEVLCEDLWTWLEEQVESV</sequence>
<dbReference type="Proteomes" id="UP000307440">
    <property type="component" value="Unassembled WGS sequence"/>
</dbReference>
<keyword evidence="3" id="KW-1185">Reference proteome</keyword>
<name>A0A5C3KW78_COPMA</name>
<gene>
    <name evidence="2" type="ORF">FA15DRAFT_640321</name>
</gene>